<comment type="caution">
    <text evidence="4">The sequence shown here is derived from an EMBL/GenBank/DDBJ whole genome shotgun (WGS) entry which is preliminary data.</text>
</comment>
<dbReference type="PANTHER" id="PTHR24189:SF50">
    <property type="entry name" value="ANKYRIN REPEAT AND SOCS BOX PROTEIN 2"/>
    <property type="match status" value="1"/>
</dbReference>
<evidence type="ECO:0000313" key="4">
    <source>
        <dbReference type="EMBL" id="PKS06134.1"/>
    </source>
</evidence>
<dbReference type="InParanoid" id="A0A2N3N128"/>
<dbReference type="Proteomes" id="UP000233524">
    <property type="component" value="Unassembled WGS sequence"/>
</dbReference>
<dbReference type="PANTHER" id="PTHR24189">
    <property type="entry name" value="MYOTROPHIN"/>
    <property type="match status" value="1"/>
</dbReference>
<keyword evidence="5" id="KW-1185">Reference proteome</keyword>
<sequence>MPYRSRHGYFVPSAPPTRAYRPETWKEYYETVLERDEEDEARLASLGQRGSPYGSEESTQADNELVDAIMARQEDRADAKSAPMRRETEGYFEHLPPMPPPLPKSSHWVGYTRPENYRPAWVRPFYLACKEGRLDEVQSWIRDKKEILRPIGLRDGLDCAAMGNQVHVARYLLEAVGVTLSGYSVRAACENRSLPLFQLFIQHGYHPNQQVPSRAGHFGTALRHCLDNEAIVRFLLQNGADPNAAPFMDRRNMVYGERTTAPMDRTSGLLLDTAVEKHTFATVQMLLEYGANPKYSRPLVRVVRQRADNLWTQPGSKEDWRPLMEMLLSYGARIDGTAWNKGTALTAAVQAKRWDIVEFLLERGADPRVQTPSTSGTTKKNSFYAAAEGAGINWEETEETSRYLDFLCESNVEPSCGGCMSAPTDVEQNPLVKIMGKLRARKEECGAADQAA</sequence>
<keyword evidence="2 3" id="KW-0040">ANK repeat</keyword>
<evidence type="ECO:0000313" key="5">
    <source>
        <dbReference type="Proteomes" id="UP000233524"/>
    </source>
</evidence>
<evidence type="ECO:0000256" key="1">
    <source>
        <dbReference type="ARBA" id="ARBA00022737"/>
    </source>
</evidence>
<evidence type="ECO:0000256" key="2">
    <source>
        <dbReference type="ARBA" id="ARBA00023043"/>
    </source>
</evidence>
<dbReference type="Pfam" id="PF00023">
    <property type="entry name" value="Ank"/>
    <property type="match status" value="1"/>
</dbReference>
<dbReference type="STRING" id="41688.A0A2N3N128"/>
<protein>
    <submittedName>
        <fullName evidence="4">Uncharacterized protein</fullName>
    </submittedName>
</protein>
<dbReference type="InterPro" id="IPR036770">
    <property type="entry name" value="Ankyrin_rpt-contain_sf"/>
</dbReference>
<keyword evidence="1" id="KW-0677">Repeat</keyword>
<proteinExistence type="predicted"/>
<dbReference type="PROSITE" id="PS50088">
    <property type="entry name" value="ANK_REPEAT"/>
    <property type="match status" value="1"/>
</dbReference>
<name>A0A2N3N128_9PEZI</name>
<dbReference type="AlphaFoldDB" id="A0A2N3N128"/>
<dbReference type="InterPro" id="IPR002110">
    <property type="entry name" value="Ankyrin_rpt"/>
</dbReference>
<reference evidence="4 5" key="1">
    <citation type="journal article" date="2017" name="G3 (Bethesda)">
        <title>First Draft Genome Sequence of the Pathogenic Fungus Lomentospora prolificans (Formerly Scedosporium prolificans).</title>
        <authorList>
            <person name="Luo R."/>
            <person name="Zimin A."/>
            <person name="Workman R."/>
            <person name="Fan Y."/>
            <person name="Pertea G."/>
            <person name="Grossman N."/>
            <person name="Wear M.P."/>
            <person name="Jia B."/>
            <person name="Miller H."/>
            <person name="Casadevall A."/>
            <person name="Timp W."/>
            <person name="Zhang S.X."/>
            <person name="Salzberg S.L."/>
        </authorList>
    </citation>
    <scope>NUCLEOTIDE SEQUENCE [LARGE SCALE GENOMIC DNA]</scope>
    <source>
        <strain evidence="4 5">JHH-5317</strain>
    </source>
</reference>
<feature type="repeat" description="ANK" evidence="3">
    <location>
        <begin position="340"/>
        <end position="372"/>
    </location>
</feature>
<dbReference type="SUPFAM" id="SSF48403">
    <property type="entry name" value="Ankyrin repeat"/>
    <property type="match status" value="1"/>
</dbReference>
<gene>
    <name evidence="4" type="ORF">jhhlp_007451</name>
</gene>
<dbReference type="VEuPathDB" id="FungiDB:jhhlp_007451"/>
<dbReference type="InterPro" id="IPR050745">
    <property type="entry name" value="Multifunctional_regulatory"/>
</dbReference>
<organism evidence="4 5">
    <name type="scientific">Lomentospora prolificans</name>
    <dbReference type="NCBI Taxonomy" id="41688"/>
    <lineage>
        <taxon>Eukaryota</taxon>
        <taxon>Fungi</taxon>
        <taxon>Dikarya</taxon>
        <taxon>Ascomycota</taxon>
        <taxon>Pezizomycotina</taxon>
        <taxon>Sordariomycetes</taxon>
        <taxon>Hypocreomycetidae</taxon>
        <taxon>Microascales</taxon>
        <taxon>Microascaceae</taxon>
        <taxon>Lomentospora</taxon>
    </lineage>
</organism>
<dbReference type="SMART" id="SM00248">
    <property type="entry name" value="ANK"/>
    <property type="match status" value="4"/>
</dbReference>
<evidence type="ECO:0000256" key="3">
    <source>
        <dbReference type="PROSITE-ProRule" id="PRU00023"/>
    </source>
</evidence>
<dbReference type="EMBL" id="NLAX01001036">
    <property type="protein sequence ID" value="PKS06134.1"/>
    <property type="molecule type" value="Genomic_DNA"/>
</dbReference>
<dbReference type="OrthoDB" id="194358at2759"/>
<accession>A0A2N3N128</accession>
<dbReference type="Gene3D" id="1.25.40.20">
    <property type="entry name" value="Ankyrin repeat-containing domain"/>
    <property type="match status" value="1"/>
</dbReference>